<dbReference type="AlphaFoldDB" id="A0A379DV80"/>
<dbReference type="Proteomes" id="UP000254072">
    <property type="component" value="Unassembled WGS sequence"/>
</dbReference>
<dbReference type="PANTHER" id="PTHR43022">
    <property type="entry name" value="PROTEIN SMF"/>
    <property type="match status" value="1"/>
</dbReference>
<dbReference type="Gene3D" id="3.40.50.450">
    <property type="match status" value="1"/>
</dbReference>
<evidence type="ECO:0000259" key="3">
    <source>
        <dbReference type="Pfam" id="PF02481"/>
    </source>
</evidence>
<gene>
    <name evidence="5" type="primary">smf</name>
    <name evidence="5" type="ORF">NCTC11157_00109</name>
</gene>
<evidence type="ECO:0000313" key="5">
    <source>
        <dbReference type="EMBL" id="SUB84406.1"/>
    </source>
</evidence>
<dbReference type="Pfam" id="PF17782">
    <property type="entry name" value="WHD_DprA"/>
    <property type="match status" value="1"/>
</dbReference>
<dbReference type="Pfam" id="PF02481">
    <property type="entry name" value="DNA_processg_A"/>
    <property type="match status" value="1"/>
</dbReference>
<dbReference type="PANTHER" id="PTHR43022:SF1">
    <property type="entry name" value="PROTEIN SMF"/>
    <property type="match status" value="1"/>
</dbReference>
<evidence type="ECO:0000313" key="6">
    <source>
        <dbReference type="Proteomes" id="UP000254072"/>
    </source>
</evidence>
<dbReference type="InterPro" id="IPR036388">
    <property type="entry name" value="WH-like_DNA-bd_sf"/>
</dbReference>
<feature type="domain" description="Smf/DprA SLOG" evidence="3">
    <location>
        <begin position="87"/>
        <end position="299"/>
    </location>
</feature>
<protein>
    <submittedName>
        <fullName evidence="5">DNA protecting protein DprA</fullName>
    </submittedName>
</protein>
<dbReference type="EMBL" id="UGTL01000001">
    <property type="protein sequence ID" value="SUB84406.1"/>
    <property type="molecule type" value="Genomic_DNA"/>
</dbReference>
<evidence type="ECO:0000259" key="4">
    <source>
        <dbReference type="Pfam" id="PF17782"/>
    </source>
</evidence>
<comment type="similarity">
    <text evidence="1">Belongs to the DprA/Smf family.</text>
</comment>
<keyword evidence="2" id="KW-0472">Membrane</keyword>
<organism evidence="5 6">
    <name type="scientific">Prevotella disiens</name>
    <dbReference type="NCBI Taxonomy" id="28130"/>
    <lineage>
        <taxon>Bacteria</taxon>
        <taxon>Pseudomonadati</taxon>
        <taxon>Bacteroidota</taxon>
        <taxon>Bacteroidia</taxon>
        <taxon>Bacteroidales</taxon>
        <taxon>Prevotellaceae</taxon>
        <taxon>Prevotella</taxon>
    </lineage>
</organism>
<evidence type="ECO:0000256" key="2">
    <source>
        <dbReference type="SAM" id="Phobius"/>
    </source>
</evidence>
<evidence type="ECO:0000256" key="1">
    <source>
        <dbReference type="ARBA" id="ARBA00006525"/>
    </source>
</evidence>
<keyword evidence="2" id="KW-0812">Transmembrane</keyword>
<dbReference type="InterPro" id="IPR057666">
    <property type="entry name" value="DrpA_SLOG"/>
</dbReference>
<dbReference type="SUPFAM" id="SSF102405">
    <property type="entry name" value="MCP/YpsA-like"/>
    <property type="match status" value="1"/>
</dbReference>
<dbReference type="GO" id="GO:0009294">
    <property type="term" value="P:DNA-mediated transformation"/>
    <property type="evidence" value="ECO:0007669"/>
    <property type="project" value="InterPro"/>
</dbReference>
<name>A0A379DV80_9BACT</name>
<accession>A0A379DV80</accession>
<feature type="domain" description="DprA winged helix" evidence="4">
    <location>
        <begin position="321"/>
        <end position="375"/>
    </location>
</feature>
<dbReference type="InterPro" id="IPR041614">
    <property type="entry name" value="DprA_WH"/>
</dbReference>
<feature type="transmembrane region" description="Helical" evidence="2">
    <location>
        <begin position="12"/>
        <end position="32"/>
    </location>
</feature>
<reference evidence="5 6" key="1">
    <citation type="submission" date="2018-06" db="EMBL/GenBank/DDBJ databases">
        <authorList>
            <consortium name="Pathogen Informatics"/>
            <person name="Doyle S."/>
        </authorList>
    </citation>
    <scope>NUCLEOTIDE SEQUENCE [LARGE SCALE GENOMIC DNA]</scope>
    <source>
        <strain evidence="5 6">NCTC11157</strain>
    </source>
</reference>
<dbReference type="Gene3D" id="1.10.10.10">
    <property type="entry name" value="Winged helix-like DNA-binding domain superfamily/Winged helix DNA-binding domain"/>
    <property type="match status" value="1"/>
</dbReference>
<dbReference type="InterPro" id="IPR003488">
    <property type="entry name" value="DprA"/>
</dbReference>
<sequence length="381" mass="42296">MKTNESMSQEQLYSIALTRLSLFNLTALLQLYKAAGSATAIFENHKDIRKILPDASTYLVEALQRLDQYVDFAAKELEYDAAHGIDVICFNDANYPQRLRECNDAPLVLYQQGSTDLNKLHTINIIGTRNCTSYGRDLIRSFVRDLQSLCPDTLVFSGLAYGVDICAHRECLANGLPTVGVVAHGLDFIYPRTHTPTATEMCEQGGGVITEYPINTQPKPKNFVQRNRIVAGCSDATLLVESANKGGGIITCSIARSYSRDVFAFPGAIGAEYSEGCNRLIRDNEANLITSAFDFVKAMNWENDLKLEKAHQNGIERTLFPTLTEEEKQIVEALQTHNDLQINMLSVQTNLPIARLTALLFELEMKGIIRTMAGGCYHLLS</sequence>
<keyword evidence="2" id="KW-1133">Transmembrane helix</keyword>
<proteinExistence type="inferred from homology"/>
<dbReference type="NCBIfam" id="TIGR00732">
    <property type="entry name" value="dprA"/>
    <property type="match status" value="1"/>
</dbReference>